<dbReference type="EMBL" id="LKEA01000003">
    <property type="protein sequence ID" value="ROW10564.1"/>
    <property type="molecule type" value="Genomic_DNA"/>
</dbReference>
<feature type="region of interest" description="Disordered" evidence="1">
    <location>
        <begin position="372"/>
        <end position="456"/>
    </location>
</feature>
<dbReference type="Proteomes" id="UP000283895">
    <property type="component" value="Unassembled WGS sequence"/>
</dbReference>
<feature type="compositionally biased region" description="Polar residues" evidence="1">
    <location>
        <begin position="399"/>
        <end position="436"/>
    </location>
</feature>
<evidence type="ECO:0000313" key="2">
    <source>
        <dbReference type="EMBL" id="ROW10564.1"/>
    </source>
</evidence>
<dbReference type="AlphaFoldDB" id="A0A423X3S9"/>
<reference evidence="2 3" key="1">
    <citation type="submission" date="2015-09" db="EMBL/GenBank/DDBJ databases">
        <title>Host preference determinants of Valsa canker pathogens revealed by comparative genomics.</title>
        <authorList>
            <person name="Yin Z."/>
            <person name="Huang L."/>
        </authorList>
    </citation>
    <scope>NUCLEOTIDE SEQUENCE [LARGE SCALE GENOMIC DNA]</scope>
    <source>
        <strain evidence="2 3">03-1</strain>
    </source>
</reference>
<comment type="caution">
    <text evidence="2">The sequence shown here is derived from an EMBL/GenBank/DDBJ whole genome shotgun (WGS) entry which is preliminary data.</text>
</comment>
<organism evidence="2 3">
    <name type="scientific">Cytospora schulzeri</name>
    <dbReference type="NCBI Taxonomy" id="448051"/>
    <lineage>
        <taxon>Eukaryota</taxon>
        <taxon>Fungi</taxon>
        <taxon>Dikarya</taxon>
        <taxon>Ascomycota</taxon>
        <taxon>Pezizomycotina</taxon>
        <taxon>Sordariomycetes</taxon>
        <taxon>Sordariomycetidae</taxon>
        <taxon>Diaporthales</taxon>
        <taxon>Cytosporaceae</taxon>
        <taxon>Cytospora</taxon>
    </lineage>
</organism>
<evidence type="ECO:0000256" key="1">
    <source>
        <dbReference type="SAM" id="MobiDB-lite"/>
    </source>
</evidence>
<protein>
    <submittedName>
        <fullName evidence="2">Uncharacterized protein</fullName>
    </submittedName>
</protein>
<feature type="compositionally biased region" description="Polar residues" evidence="1">
    <location>
        <begin position="1"/>
        <end position="23"/>
    </location>
</feature>
<keyword evidence="3" id="KW-1185">Reference proteome</keyword>
<proteinExistence type="predicted"/>
<accession>A0A423X3S9</accession>
<sequence>MSTQQHSFQSPSNRASPKTQFWTSPEAPDKPEIPYIPGFTVLIHRHVVPPSHVSDDYTETVPQSRAGVDNTPLDTSSPTQPEIARLTITAPISIGAERGSQVVACRITPQGKSKDEALKAFNAAAKIYDPLYYGFKRLNGHYQGDCKYEHYRTEAAAYEHLQKAGQTGSFAPEYYGCWTFDLHNEIDGDSCSRPVRLILMEYLIGIDICSTRVEKTPERQIGTNSFYYPEEYRLEVLARALEGYARQVSIGVDQRDFAGSNVMLVAADSPTGIPEIVAGLAMPRIVLVDYNQAYLDCESEGSATSLSVNPALVAWNERLWENFDGWVPLDWEDDYLQHEWLLKRFCRDGQRELYLPLPDYLIRELESHVRMGSGLDGPNGPPGASQGIKSEQPDHNPEPTFSASMNNSGNAKSPGSVDGPSNSNDDSARSIQSSFDPNIPLTEVTEPPRVTYKPEDPSSRFVHFGAIDKALEGIPMPSSTEELFRLLHASVNANAPACAESTGHSRQAS</sequence>
<evidence type="ECO:0000313" key="3">
    <source>
        <dbReference type="Proteomes" id="UP000283895"/>
    </source>
</evidence>
<gene>
    <name evidence="2" type="ORF">VMCG_01918</name>
</gene>
<feature type="region of interest" description="Disordered" evidence="1">
    <location>
        <begin position="56"/>
        <end position="79"/>
    </location>
</feature>
<dbReference type="OrthoDB" id="4267316at2759"/>
<feature type="region of interest" description="Disordered" evidence="1">
    <location>
        <begin position="1"/>
        <end position="30"/>
    </location>
</feature>
<name>A0A423X3S9_9PEZI</name>